<dbReference type="GO" id="GO:0005737">
    <property type="term" value="C:cytoplasm"/>
    <property type="evidence" value="ECO:0007669"/>
    <property type="project" value="TreeGrafter"/>
</dbReference>
<dbReference type="Pfam" id="PF00656">
    <property type="entry name" value="Peptidase_C14"/>
    <property type="match status" value="1"/>
</dbReference>
<dbReference type="PANTHER" id="PTHR48104">
    <property type="entry name" value="METACASPASE-4"/>
    <property type="match status" value="1"/>
</dbReference>
<dbReference type="GO" id="GO:0004197">
    <property type="term" value="F:cysteine-type endopeptidase activity"/>
    <property type="evidence" value="ECO:0007669"/>
    <property type="project" value="InterPro"/>
</dbReference>
<dbReference type="AlphaFoldDB" id="A0A812T6S7"/>
<dbReference type="InterPro" id="IPR013760">
    <property type="entry name" value="Topo_IIA-like_dom_sf"/>
</dbReference>
<dbReference type="SUPFAM" id="SSF56719">
    <property type="entry name" value="Type II DNA topoisomerase"/>
    <property type="match status" value="1"/>
</dbReference>
<dbReference type="GO" id="GO:0006508">
    <property type="term" value="P:proteolysis"/>
    <property type="evidence" value="ECO:0007669"/>
    <property type="project" value="InterPro"/>
</dbReference>
<dbReference type="GO" id="GO:0003918">
    <property type="term" value="F:DNA topoisomerase type II (double strand cut, ATP-hydrolyzing) activity"/>
    <property type="evidence" value="ECO:0007669"/>
    <property type="project" value="InterPro"/>
</dbReference>
<accession>A0A812T6S7</accession>
<organism evidence="4 5">
    <name type="scientific">Symbiodinium pilosum</name>
    <name type="common">Dinoflagellate</name>
    <dbReference type="NCBI Taxonomy" id="2952"/>
    <lineage>
        <taxon>Eukaryota</taxon>
        <taxon>Sar</taxon>
        <taxon>Alveolata</taxon>
        <taxon>Dinophyceae</taxon>
        <taxon>Suessiales</taxon>
        <taxon>Symbiodiniaceae</taxon>
        <taxon>Symbiodinium</taxon>
    </lineage>
</organism>
<comment type="similarity">
    <text evidence="1">Belongs to the peptidase C14B family.</text>
</comment>
<dbReference type="Proteomes" id="UP000649617">
    <property type="component" value="Unassembled WGS sequence"/>
</dbReference>
<dbReference type="SUPFAM" id="SSF52129">
    <property type="entry name" value="Caspase-like"/>
    <property type="match status" value="1"/>
</dbReference>
<dbReference type="InterPro" id="IPR050452">
    <property type="entry name" value="Metacaspase"/>
</dbReference>
<evidence type="ECO:0000256" key="1">
    <source>
        <dbReference type="ARBA" id="ARBA00009005"/>
    </source>
</evidence>
<feature type="coiled-coil region" evidence="2">
    <location>
        <begin position="267"/>
        <end position="294"/>
    </location>
</feature>
<reference evidence="4" key="1">
    <citation type="submission" date="2021-02" db="EMBL/GenBank/DDBJ databases">
        <authorList>
            <person name="Dougan E. K."/>
            <person name="Rhodes N."/>
            <person name="Thang M."/>
            <person name="Chan C."/>
        </authorList>
    </citation>
    <scope>NUCLEOTIDE SEQUENCE</scope>
</reference>
<dbReference type="GO" id="GO:0005524">
    <property type="term" value="F:ATP binding"/>
    <property type="evidence" value="ECO:0007669"/>
    <property type="project" value="InterPro"/>
</dbReference>
<evidence type="ECO:0000313" key="4">
    <source>
        <dbReference type="EMBL" id="CAE7522049.1"/>
    </source>
</evidence>
<evidence type="ECO:0000259" key="3">
    <source>
        <dbReference type="Pfam" id="PF00656"/>
    </source>
</evidence>
<dbReference type="Gene3D" id="3.40.50.12660">
    <property type="match status" value="2"/>
</dbReference>
<feature type="domain" description="Peptidase C14 caspase" evidence="3">
    <location>
        <begin position="27"/>
        <end position="431"/>
    </location>
</feature>
<dbReference type="OrthoDB" id="3223806at2759"/>
<protein>
    <submittedName>
        <fullName evidence="4">MCA1 protein</fullName>
    </submittedName>
</protein>
<gene>
    <name evidence="4" type="primary">MCA1</name>
    <name evidence="4" type="ORF">SPIL2461_LOCUS13672</name>
</gene>
<dbReference type="InterPro" id="IPR011600">
    <property type="entry name" value="Pept_C14_caspase"/>
</dbReference>
<proteinExistence type="inferred from homology"/>
<dbReference type="InterPro" id="IPR029030">
    <property type="entry name" value="Caspase-like_dom_sf"/>
</dbReference>
<evidence type="ECO:0000256" key="2">
    <source>
        <dbReference type="SAM" id="Coils"/>
    </source>
</evidence>
<name>A0A812T6S7_SYMPI</name>
<keyword evidence="2" id="KW-0175">Coiled coil</keyword>
<dbReference type="EMBL" id="CAJNIZ010030202">
    <property type="protein sequence ID" value="CAE7522049.1"/>
    <property type="molecule type" value="Genomic_DNA"/>
</dbReference>
<sequence>MGNAGCCSSSKDGAPAYEALSASPVGRKKALLVGINYKNTGSELRGCINDVNNMQAILIKQYGFKLEDIRMINEDQDRSCWPFKKVILDGMDWLYRDAQSGDVLVFHYSGHGSQYSPDDKSMPADCICPLDLIIERKWPDHVILDTEIHAKLYDPLPPGCKAVCIFDCCHSATVANLVETMVVKEGPITEAKKKKLVKELTRQRDSVATEVRFYREVNSGKLDIKKKSREEMIQLLEKHAYPKKGPYGPYSDPATANYNYLMSISISAFFEDSVKKAEARLEEKEKALAHIQSMKPGEGAEIYIGNLEQDQQTAYGQRHSGKDIRIRYLPQPGREQEAPDSSKSFSSAGLSGVLTQSKYRDHQLWVFSGCQDTETSEDAHVDGSYQGAFTWALLKALEADGFRESYSNLLVQIKTYLEGGRFKQVPALSTTHKTYLDLGFLGKLIDDGRDS</sequence>
<dbReference type="PANTHER" id="PTHR48104:SF30">
    <property type="entry name" value="METACASPASE-1"/>
    <property type="match status" value="1"/>
</dbReference>
<comment type="caution">
    <text evidence="4">The sequence shown here is derived from an EMBL/GenBank/DDBJ whole genome shotgun (WGS) entry which is preliminary data.</text>
</comment>
<keyword evidence="5" id="KW-1185">Reference proteome</keyword>
<evidence type="ECO:0000313" key="5">
    <source>
        <dbReference type="Proteomes" id="UP000649617"/>
    </source>
</evidence>